<feature type="compositionally biased region" description="Low complexity" evidence="1">
    <location>
        <begin position="16"/>
        <end position="27"/>
    </location>
</feature>
<keyword evidence="3" id="KW-1185">Reference proteome</keyword>
<proteinExistence type="predicted"/>
<protein>
    <submittedName>
        <fullName evidence="2">Uncharacterized protein</fullName>
    </submittedName>
</protein>
<evidence type="ECO:0000256" key="1">
    <source>
        <dbReference type="SAM" id="MobiDB-lite"/>
    </source>
</evidence>
<dbReference type="AlphaFoldDB" id="A0A9P3GDK7"/>
<name>A0A9P3GDK7_9APHY</name>
<sequence length="105" mass="11770">MRSRESRARFSPRPPRASAASESSLNLRGRRRSRHGLASSLTHTSDPLRRETAALSPHARSGPSRRLKRPYNPVAEALAMHSHPSGCRFYTPTPPHLRIRAVRTV</sequence>
<feature type="region of interest" description="Disordered" evidence="1">
    <location>
        <begin position="1"/>
        <end position="69"/>
    </location>
</feature>
<dbReference type="Proteomes" id="UP000703269">
    <property type="component" value="Unassembled WGS sequence"/>
</dbReference>
<evidence type="ECO:0000313" key="2">
    <source>
        <dbReference type="EMBL" id="GJE92762.1"/>
    </source>
</evidence>
<accession>A0A9P3GDK7</accession>
<comment type="caution">
    <text evidence="2">The sequence shown here is derived from an EMBL/GenBank/DDBJ whole genome shotgun (WGS) entry which is preliminary data.</text>
</comment>
<evidence type="ECO:0000313" key="3">
    <source>
        <dbReference type="Proteomes" id="UP000703269"/>
    </source>
</evidence>
<dbReference type="EMBL" id="BPQB01000028">
    <property type="protein sequence ID" value="GJE92762.1"/>
    <property type="molecule type" value="Genomic_DNA"/>
</dbReference>
<reference evidence="2 3" key="1">
    <citation type="submission" date="2021-08" db="EMBL/GenBank/DDBJ databases">
        <title>Draft Genome Sequence of Phanerochaete sordida strain YK-624.</title>
        <authorList>
            <person name="Mori T."/>
            <person name="Dohra H."/>
            <person name="Suzuki T."/>
            <person name="Kawagishi H."/>
            <person name="Hirai H."/>
        </authorList>
    </citation>
    <scope>NUCLEOTIDE SEQUENCE [LARGE SCALE GENOMIC DNA]</scope>
    <source>
        <strain evidence="2 3">YK-624</strain>
    </source>
</reference>
<gene>
    <name evidence="2" type="ORF">PsYK624_089180</name>
</gene>
<organism evidence="2 3">
    <name type="scientific">Phanerochaete sordida</name>
    <dbReference type="NCBI Taxonomy" id="48140"/>
    <lineage>
        <taxon>Eukaryota</taxon>
        <taxon>Fungi</taxon>
        <taxon>Dikarya</taxon>
        <taxon>Basidiomycota</taxon>
        <taxon>Agaricomycotina</taxon>
        <taxon>Agaricomycetes</taxon>
        <taxon>Polyporales</taxon>
        <taxon>Phanerochaetaceae</taxon>
        <taxon>Phanerochaete</taxon>
    </lineage>
</organism>